<dbReference type="PROSITE" id="PS50977">
    <property type="entry name" value="HTH_TETR_2"/>
    <property type="match status" value="1"/>
</dbReference>
<evidence type="ECO:0000256" key="2">
    <source>
        <dbReference type="PROSITE-ProRule" id="PRU00335"/>
    </source>
</evidence>
<evidence type="ECO:0000259" key="4">
    <source>
        <dbReference type="PROSITE" id="PS50977"/>
    </source>
</evidence>
<organism evidence="5 6">
    <name type="scientific">Rhizorhabdus histidinilytica</name>
    <dbReference type="NCBI Taxonomy" id="439228"/>
    <lineage>
        <taxon>Bacteria</taxon>
        <taxon>Pseudomonadati</taxon>
        <taxon>Pseudomonadota</taxon>
        <taxon>Alphaproteobacteria</taxon>
        <taxon>Sphingomonadales</taxon>
        <taxon>Sphingomonadaceae</taxon>
        <taxon>Rhizorhabdus</taxon>
    </lineage>
</organism>
<dbReference type="Gene3D" id="1.10.357.10">
    <property type="entry name" value="Tetracycline Repressor, domain 2"/>
    <property type="match status" value="1"/>
</dbReference>
<evidence type="ECO:0000313" key="5">
    <source>
        <dbReference type="EMBL" id="SKB77326.1"/>
    </source>
</evidence>
<evidence type="ECO:0000313" key="6">
    <source>
        <dbReference type="Proteomes" id="UP000189818"/>
    </source>
</evidence>
<gene>
    <name evidence="5" type="ORF">SAMN06295920_10667</name>
</gene>
<evidence type="ECO:0000256" key="3">
    <source>
        <dbReference type="SAM" id="MobiDB-lite"/>
    </source>
</evidence>
<feature type="region of interest" description="Disordered" evidence="3">
    <location>
        <begin position="1"/>
        <end position="40"/>
    </location>
</feature>
<dbReference type="PANTHER" id="PTHR43479:SF11">
    <property type="entry name" value="ACREF_ENVCD OPERON REPRESSOR-RELATED"/>
    <property type="match status" value="1"/>
</dbReference>
<dbReference type="PANTHER" id="PTHR43479">
    <property type="entry name" value="ACREF/ENVCD OPERON REPRESSOR-RELATED"/>
    <property type="match status" value="1"/>
</dbReference>
<proteinExistence type="predicted"/>
<dbReference type="Proteomes" id="UP000189818">
    <property type="component" value="Unassembled WGS sequence"/>
</dbReference>
<dbReference type="EMBL" id="FUYM01000006">
    <property type="protein sequence ID" value="SKB77326.1"/>
    <property type="molecule type" value="Genomic_DNA"/>
</dbReference>
<protein>
    <submittedName>
        <fullName evidence="5">Transcriptional regulator, TetR family</fullName>
    </submittedName>
</protein>
<dbReference type="Pfam" id="PF00440">
    <property type="entry name" value="TetR_N"/>
    <property type="match status" value="1"/>
</dbReference>
<dbReference type="GO" id="GO:0003677">
    <property type="term" value="F:DNA binding"/>
    <property type="evidence" value="ECO:0007669"/>
    <property type="project" value="UniProtKB-UniRule"/>
</dbReference>
<evidence type="ECO:0000256" key="1">
    <source>
        <dbReference type="ARBA" id="ARBA00023125"/>
    </source>
</evidence>
<dbReference type="STRING" id="439228.SAMN06295920_10667"/>
<sequence length="233" mass="26058">MSRLAHGGGTMGETATDMDSAGDRSRRPGPRSGVRSIRQEAQVASSRREIVDALRDLLRSRRFDELSVEDILAVSGVSRATFYRHFKSRRDVVVSMYEATMERAIPHFRLLARVAAGRLPAIRWARQAVEFYRAEGQISVLIHGLAATDEAFHEKLRQDRQMLIRLLAPDVPAFAAALGEDAAARRQRARADIFFMMLDRISAEITLFAALADMSEYEVVLAERIDAFLHGSA</sequence>
<reference evidence="6" key="1">
    <citation type="submission" date="2017-02" db="EMBL/GenBank/DDBJ databases">
        <authorList>
            <person name="Varghese N."/>
            <person name="Submissions S."/>
        </authorList>
    </citation>
    <scope>NUCLEOTIDE SEQUENCE [LARGE SCALE GENOMIC DNA]</scope>
    <source>
        <strain evidence="6">UM2</strain>
    </source>
</reference>
<feature type="domain" description="HTH tetR-type" evidence="4">
    <location>
        <begin position="44"/>
        <end position="104"/>
    </location>
</feature>
<dbReference type="InterPro" id="IPR001647">
    <property type="entry name" value="HTH_TetR"/>
</dbReference>
<dbReference type="AlphaFoldDB" id="A0A1T5E0N0"/>
<dbReference type="PRINTS" id="PR00455">
    <property type="entry name" value="HTHTETR"/>
</dbReference>
<feature type="compositionally biased region" description="Gly residues" evidence="3">
    <location>
        <begin position="1"/>
        <end position="11"/>
    </location>
</feature>
<accession>A0A1T5E0N0</accession>
<dbReference type="InterPro" id="IPR009057">
    <property type="entry name" value="Homeodomain-like_sf"/>
</dbReference>
<dbReference type="SUPFAM" id="SSF46689">
    <property type="entry name" value="Homeodomain-like"/>
    <property type="match status" value="1"/>
</dbReference>
<feature type="DNA-binding region" description="H-T-H motif" evidence="2">
    <location>
        <begin position="67"/>
        <end position="86"/>
    </location>
</feature>
<keyword evidence="1 2" id="KW-0238">DNA-binding</keyword>
<name>A0A1T5E0N0_9SPHN</name>
<keyword evidence="6" id="KW-1185">Reference proteome</keyword>
<dbReference type="RefSeq" id="WP_235862696.1">
    <property type="nucleotide sequence ID" value="NZ_FUYM01000006.1"/>
</dbReference>
<dbReference type="InterPro" id="IPR050624">
    <property type="entry name" value="HTH-type_Tx_Regulator"/>
</dbReference>